<name>A0A8H9FW35_9SPHI</name>
<dbReference type="PROSITE" id="PS50042">
    <property type="entry name" value="CNMP_BINDING_3"/>
    <property type="match status" value="1"/>
</dbReference>
<protein>
    <submittedName>
        <fullName evidence="2">Cyclic nucleotide-binding protein</fullName>
    </submittedName>
</protein>
<dbReference type="EMBL" id="BMKM01000001">
    <property type="protein sequence ID" value="GGE08038.1"/>
    <property type="molecule type" value="Genomic_DNA"/>
</dbReference>
<dbReference type="InterPro" id="IPR014710">
    <property type="entry name" value="RmlC-like_jellyroll"/>
</dbReference>
<reference evidence="2" key="1">
    <citation type="journal article" date="2014" name="Int. J. Syst. Evol. Microbiol.">
        <title>Complete genome sequence of Corynebacterium casei LMG S-19264T (=DSM 44701T), isolated from a smear-ripened cheese.</title>
        <authorList>
            <consortium name="US DOE Joint Genome Institute (JGI-PGF)"/>
            <person name="Walter F."/>
            <person name="Albersmeier A."/>
            <person name="Kalinowski J."/>
            <person name="Ruckert C."/>
        </authorList>
    </citation>
    <scope>NUCLEOTIDE SEQUENCE</scope>
    <source>
        <strain evidence="2">CGMCC 1.15966</strain>
    </source>
</reference>
<evidence type="ECO:0000313" key="2">
    <source>
        <dbReference type="EMBL" id="GGE08038.1"/>
    </source>
</evidence>
<feature type="domain" description="Cyclic nucleotide-binding" evidence="1">
    <location>
        <begin position="9"/>
        <end position="111"/>
    </location>
</feature>
<evidence type="ECO:0000313" key="3">
    <source>
        <dbReference type="Proteomes" id="UP000614460"/>
    </source>
</evidence>
<reference evidence="2" key="2">
    <citation type="submission" date="2020-09" db="EMBL/GenBank/DDBJ databases">
        <authorList>
            <person name="Sun Q."/>
            <person name="Zhou Y."/>
        </authorList>
    </citation>
    <scope>NUCLEOTIDE SEQUENCE</scope>
    <source>
        <strain evidence="2">CGMCC 1.15966</strain>
    </source>
</reference>
<dbReference type="RefSeq" id="WP_182498027.1">
    <property type="nucleotide sequence ID" value="NZ_BMKM01000001.1"/>
</dbReference>
<dbReference type="InterPro" id="IPR018490">
    <property type="entry name" value="cNMP-bd_dom_sf"/>
</dbReference>
<dbReference type="InterPro" id="IPR000595">
    <property type="entry name" value="cNMP-bd_dom"/>
</dbReference>
<organism evidence="2 3">
    <name type="scientific">Sphingobacterium cellulitidis</name>
    <dbReference type="NCBI Taxonomy" id="1768011"/>
    <lineage>
        <taxon>Bacteria</taxon>
        <taxon>Pseudomonadati</taxon>
        <taxon>Bacteroidota</taxon>
        <taxon>Sphingobacteriia</taxon>
        <taxon>Sphingobacteriales</taxon>
        <taxon>Sphingobacteriaceae</taxon>
        <taxon>Sphingobacterium</taxon>
    </lineage>
</organism>
<dbReference type="Proteomes" id="UP000614460">
    <property type="component" value="Unassembled WGS sequence"/>
</dbReference>
<gene>
    <name evidence="2" type="ORF">GCM10011516_02230</name>
</gene>
<dbReference type="AlphaFoldDB" id="A0A8H9FW35"/>
<keyword evidence="3" id="KW-1185">Reference proteome</keyword>
<proteinExistence type="predicted"/>
<accession>A0A8H9FW35</accession>
<dbReference type="Gene3D" id="2.60.120.10">
    <property type="entry name" value="Jelly Rolls"/>
    <property type="match status" value="1"/>
</dbReference>
<sequence>MNFKQQLLQMFELSDEQVELIVSRFVPEELSKNQLFLEAGKPCNKLSFIEEGICRVFKWTDTKEVTQWIGNDGYFITDLASFFFDNPSIGSIEALTPTKLWTLNKKDYLDIQDSIPNWNVIEKRFIAKCFMQIEHRVFDFIALSAEERYNKYFEQNKSFFNQVPLQYIASVLGMSPETLSRIRNKISS</sequence>
<evidence type="ECO:0000259" key="1">
    <source>
        <dbReference type="PROSITE" id="PS50042"/>
    </source>
</evidence>
<dbReference type="Pfam" id="PF00027">
    <property type="entry name" value="cNMP_binding"/>
    <property type="match status" value="1"/>
</dbReference>
<comment type="caution">
    <text evidence="2">The sequence shown here is derived from an EMBL/GenBank/DDBJ whole genome shotgun (WGS) entry which is preliminary data.</text>
</comment>
<dbReference type="SUPFAM" id="SSF51206">
    <property type="entry name" value="cAMP-binding domain-like"/>
    <property type="match status" value="1"/>
</dbReference>